<reference evidence="1 2" key="1">
    <citation type="submission" date="2015-09" db="EMBL/GenBank/DDBJ databases">
        <title>Atta colombica WGS genome.</title>
        <authorList>
            <person name="Nygaard S."/>
            <person name="Hu H."/>
            <person name="Boomsma J."/>
            <person name="Zhang G."/>
        </authorList>
    </citation>
    <scope>NUCLEOTIDE SEQUENCE [LARGE SCALE GENOMIC DNA]</scope>
    <source>
        <strain evidence="1">Treedump-2</strain>
        <tissue evidence="1">Whole body</tissue>
    </source>
</reference>
<organism evidence="1 2">
    <name type="scientific">Atta colombica</name>
    <dbReference type="NCBI Taxonomy" id="520822"/>
    <lineage>
        <taxon>Eukaryota</taxon>
        <taxon>Metazoa</taxon>
        <taxon>Ecdysozoa</taxon>
        <taxon>Arthropoda</taxon>
        <taxon>Hexapoda</taxon>
        <taxon>Insecta</taxon>
        <taxon>Pterygota</taxon>
        <taxon>Neoptera</taxon>
        <taxon>Endopterygota</taxon>
        <taxon>Hymenoptera</taxon>
        <taxon>Apocrita</taxon>
        <taxon>Aculeata</taxon>
        <taxon>Formicoidea</taxon>
        <taxon>Formicidae</taxon>
        <taxon>Myrmicinae</taxon>
        <taxon>Atta</taxon>
    </lineage>
</organism>
<sequence length="219" mass="24727">MSSWCYSIALEKISSRTGFLPYEDFRRRAVAMCSTLSAKFHDGGSREDIGRGGDRRFYGGSPGVLKPTVVVIKKEPRRPRDRDATGIGCVLPKAGKRRDGARGSGANDPAMYHCWRFRHPVPVAIFIRRDRTEVNDDSTESEKLVERKRRARRKRVRPRLPVDVWCQSAQVAVLSKYSCWSLACSSIETLFPSTGSCPGGCREVVRKYKMSWSSARPPR</sequence>
<accession>A0A195BM85</accession>
<dbReference type="EMBL" id="KQ976444">
    <property type="protein sequence ID" value="KYM86233.1"/>
    <property type="molecule type" value="Genomic_DNA"/>
</dbReference>
<name>A0A195BM85_9HYME</name>
<evidence type="ECO:0000313" key="2">
    <source>
        <dbReference type="Proteomes" id="UP000078540"/>
    </source>
</evidence>
<evidence type="ECO:0000313" key="1">
    <source>
        <dbReference type="EMBL" id="KYM86233.1"/>
    </source>
</evidence>
<dbReference type="AlphaFoldDB" id="A0A195BM85"/>
<dbReference type="Proteomes" id="UP000078540">
    <property type="component" value="Unassembled WGS sequence"/>
</dbReference>
<proteinExistence type="predicted"/>
<protein>
    <submittedName>
        <fullName evidence="1">Uncharacterized protein</fullName>
    </submittedName>
</protein>
<gene>
    <name evidence="1" type="ORF">ALC53_04200</name>
</gene>
<keyword evidence="2" id="KW-1185">Reference proteome</keyword>